<feature type="compositionally biased region" description="Low complexity" evidence="5">
    <location>
        <begin position="119"/>
        <end position="136"/>
    </location>
</feature>
<evidence type="ECO:0000313" key="8">
    <source>
        <dbReference type="Proteomes" id="UP000001194"/>
    </source>
</evidence>
<dbReference type="PROSITE" id="PS50178">
    <property type="entry name" value="ZF_FYVE"/>
    <property type="match status" value="1"/>
</dbReference>
<accession>B0D3Q9</accession>
<feature type="compositionally biased region" description="Polar residues" evidence="5">
    <location>
        <begin position="20"/>
        <end position="29"/>
    </location>
</feature>
<feature type="region of interest" description="Disordered" evidence="5">
    <location>
        <begin position="17"/>
        <end position="198"/>
    </location>
</feature>
<evidence type="ECO:0000256" key="1">
    <source>
        <dbReference type="ARBA" id="ARBA00022723"/>
    </source>
</evidence>
<feature type="compositionally biased region" description="Polar residues" evidence="5">
    <location>
        <begin position="163"/>
        <end position="190"/>
    </location>
</feature>
<dbReference type="InterPro" id="IPR021565">
    <property type="entry name" value="Rbsn_Rab-bd"/>
</dbReference>
<dbReference type="SUPFAM" id="SSF140125">
    <property type="entry name" value="Rabenosyn-5 Rab-binding domain-like"/>
    <property type="match status" value="1"/>
</dbReference>
<dbReference type="KEGG" id="lbc:LACBIDRAFT_316017"/>
<sequence length="727" mass="80602">MPDAAYVPYQAYKPKRHSKTFSNPILTPNVSPPPLSTAASPARFDDDKRFDTMILADSQPPSGNQLRAVVTPPLSNELSSPPSPISLANSEHSSSPQFTGTDSLRLSQGNDVKGKGVTSRPPSLLMAPPSPSADSLIEVPSYASVPPMKKPSKFRRVPPRNVRSPQSSPLGPTQGHSRHASSSSTPTQRPNGADLSPKFHHAHELIPPVNDAASLPSFPASRHSMPPVLPAESLRTNVTTFPSHLPDAPPHDLTPLILNSRSVSDSSDAAAKTLQPTSSSTMPRHHPTAPYRPGFQPKGVYRPLTDDFISLRILKHGGEGDAKGRKKVERTKLERRLEKLIVLHFSSPSDEDKSKDPISARKRPPPGNRRASSFFDFDSLKNISINNSSGLWRGVVSGGLNDGGKQDIRAAEQRITPWQDDAAVSKCPMCELTPFRVFRASFHPLTNRKHHCRLCGQIICSLPIKQPQRPQVCSVLFVVDTRTRQIEEVVEGVDYGVKRRRSRTPGQEQEDEEKFLKGVRVCRECRPIILRQQYVRQHQQKSAFVKLYEDFINLEKDIEESLPQFQELLLSLSHDGQPTKEALAARKRLLEAFAQYDKLAKQIRGLPCLNGSGSSQDRVQLAIMTRANLFLQKNMFPLQSLSTASGSANKTVTDPKQVENRNGSIKPDIDPDSKQAHALQPLLEQEALLEAFVEEAKSQRKFEDVKTLKTNLNEIRHEIERLLARGT</sequence>
<dbReference type="InterPro" id="IPR052727">
    <property type="entry name" value="Rab4/Rab5_effector"/>
</dbReference>
<dbReference type="GeneID" id="6074220"/>
<dbReference type="InterPro" id="IPR000306">
    <property type="entry name" value="Znf_FYVE"/>
</dbReference>
<reference evidence="7 8" key="1">
    <citation type="journal article" date="2008" name="Nature">
        <title>The genome of Laccaria bicolor provides insights into mycorrhizal symbiosis.</title>
        <authorList>
            <person name="Martin F."/>
            <person name="Aerts A."/>
            <person name="Ahren D."/>
            <person name="Brun A."/>
            <person name="Danchin E.G.J."/>
            <person name="Duchaussoy F."/>
            <person name="Gibon J."/>
            <person name="Kohler A."/>
            <person name="Lindquist E."/>
            <person name="Pereda V."/>
            <person name="Salamov A."/>
            <person name="Shapiro H.J."/>
            <person name="Wuyts J."/>
            <person name="Blaudez D."/>
            <person name="Buee M."/>
            <person name="Brokstein P."/>
            <person name="Canbaeck B."/>
            <person name="Cohen D."/>
            <person name="Courty P.E."/>
            <person name="Coutinho P.M."/>
            <person name="Delaruelle C."/>
            <person name="Detter J.C."/>
            <person name="Deveau A."/>
            <person name="DiFazio S."/>
            <person name="Duplessis S."/>
            <person name="Fraissinet-Tachet L."/>
            <person name="Lucic E."/>
            <person name="Frey-Klett P."/>
            <person name="Fourrey C."/>
            <person name="Feussner I."/>
            <person name="Gay G."/>
            <person name="Grimwood J."/>
            <person name="Hoegger P.J."/>
            <person name="Jain P."/>
            <person name="Kilaru S."/>
            <person name="Labbe J."/>
            <person name="Lin Y.C."/>
            <person name="Legue V."/>
            <person name="Le Tacon F."/>
            <person name="Marmeisse R."/>
            <person name="Melayah D."/>
            <person name="Montanini B."/>
            <person name="Muratet M."/>
            <person name="Nehls U."/>
            <person name="Niculita-Hirzel H."/>
            <person name="Oudot-Le Secq M.P."/>
            <person name="Peter M."/>
            <person name="Quesneville H."/>
            <person name="Rajashekar B."/>
            <person name="Reich M."/>
            <person name="Rouhier N."/>
            <person name="Schmutz J."/>
            <person name="Yin T."/>
            <person name="Chalot M."/>
            <person name="Henrissat B."/>
            <person name="Kuees U."/>
            <person name="Lucas S."/>
            <person name="Van de Peer Y."/>
            <person name="Podila G.K."/>
            <person name="Polle A."/>
            <person name="Pukkila P.J."/>
            <person name="Richardson P.M."/>
            <person name="Rouze P."/>
            <person name="Sanders I.R."/>
            <person name="Stajich J.E."/>
            <person name="Tunlid A."/>
            <person name="Tuskan G."/>
            <person name="Grigoriev I.V."/>
        </authorList>
    </citation>
    <scope>NUCLEOTIDE SEQUENCE [LARGE SCALE GENOMIC DNA]</scope>
    <source>
        <strain evidence="8">S238N-H82 / ATCC MYA-4686</strain>
    </source>
</reference>
<dbReference type="RefSeq" id="XP_001878613.1">
    <property type="nucleotide sequence ID" value="XM_001878578.1"/>
</dbReference>
<organism evidence="8">
    <name type="scientific">Laccaria bicolor (strain S238N-H82 / ATCC MYA-4686)</name>
    <name type="common">Bicoloured deceiver</name>
    <name type="synonym">Laccaria laccata var. bicolor</name>
    <dbReference type="NCBI Taxonomy" id="486041"/>
    <lineage>
        <taxon>Eukaryota</taxon>
        <taxon>Fungi</taxon>
        <taxon>Dikarya</taxon>
        <taxon>Basidiomycota</taxon>
        <taxon>Agaricomycotina</taxon>
        <taxon>Agaricomycetes</taxon>
        <taxon>Agaricomycetidae</taxon>
        <taxon>Agaricales</taxon>
        <taxon>Agaricineae</taxon>
        <taxon>Hydnangiaceae</taxon>
        <taxon>Laccaria</taxon>
    </lineage>
</organism>
<dbReference type="CDD" id="cd15737">
    <property type="entry name" value="FYVE2_Vac1p_like"/>
    <property type="match status" value="1"/>
</dbReference>
<gene>
    <name evidence="7" type="ORF">LACBIDRAFT_316017</name>
</gene>
<evidence type="ECO:0000256" key="3">
    <source>
        <dbReference type="ARBA" id="ARBA00022833"/>
    </source>
</evidence>
<dbReference type="SUPFAM" id="SSF57903">
    <property type="entry name" value="FYVE/PHD zinc finger"/>
    <property type="match status" value="1"/>
</dbReference>
<dbReference type="Gene3D" id="4.10.860.20">
    <property type="entry name" value="Rabenosyn, Rab binding domain"/>
    <property type="match status" value="1"/>
</dbReference>
<dbReference type="Pfam" id="PF01363">
    <property type="entry name" value="FYVE"/>
    <property type="match status" value="1"/>
</dbReference>
<protein>
    <submittedName>
        <fullName evidence="7">Predicted protein</fullName>
    </submittedName>
</protein>
<evidence type="ECO:0000256" key="5">
    <source>
        <dbReference type="SAM" id="MobiDB-lite"/>
    </source>
</evidence>
<dbReference type="HOGENOM" id="CLU_015191_0_0_1"/>
<feature type="compositionally biased region" description="Polar residues" evidence="5">
    <location>
        <begin position="88"/>
        <end position="110"/>
    </location>
</feature>
<evidence type="ECO:0000256" key="2">
    <source>
        <dbReference type="ARBA" id="ARBA00022771"/>
    </source>
</evidence>
<evidence type="ECO:0000256" key="4">
    <source>
        <dbReference type="PROSITE-ProRule" id="PRU00091"/>
    </source>
</evidence>
<evidence type="ECO:0000259" key="6">
    <source>
        <dbReference type="PROSITE" id="PS50178"/>
    </source>
</evidence>
<dbReference type="STRING" id="486041.B0D3Q9"/>
<feature type="region of interest" description="Disordered" evidence="5">
    <location>
        <begin position="645"/>
        <end position="672"/>
    </location>
</feature>
<dbReference type="Proteomes" id="UP000001194">
    <property type="component" value="Unassembled WGS sequence"/>
</dbReference>
<dbReference type="InterPro" id="IPR017455">
    <property type="entry name" value="Znf_FYVE-rel"/>
</dbReference>
<dbReference type="InParanoid" id="B0D3Q9"/>
<feature type="compositionally biased region" description="Polar residues" evidence="5">
    <location>
        <begin position="645"/>
        <end position="654"/>
    </location>
</feature>
<dbReference type="OrthoDB" id="166134at2759"/>
<feature type="region of interest" description="Disordered" evidence="5">
    <location>
        <begin position="346"/>
        <end position="372"/>
    </location>
</feature>
<dbReference type="Gene3D" id="3.30.40.10">
    <property type="entry name" value="Zinc/RING finger domain, C3HC4 (zinc finger)"/>
    <property type="match status" value="1"/>
</dbReference>
<dbReference type="InterPro" id="IPR013083">
    <property type="entry name" value="Znf_RING/FYVE/PHD"/>
</dbReference>
<keyword evidence="2 4" id="KW-0863">Zinc-finger</keyword>
<evidence type="ECO:0000313" key="7">
    <source>
        <dbReference type="EMBL" id="EDR11312.1"/>
    </source>
</evidence>
<dbReference type="PANTHER" id="PTHR13510">
    <property type="entry name" value="FYVE-FINGER-CONTAINING RAB5 EFFECTOR PROTEIN RABENOSYN-5-RELATED"/>
    <property type="match status" value="1"/>
</dbReference>
<name>B0D3Q9_LACBS</name>
<dbReference type="SMART" id="SM00064">
    <property type="entry name" value="FYVE"/>
    <property type="match status" value="1"/>
</dbReference>
<dbReference type="InterPro" id="IPR011011">
    <property type="entry name" value="Znf_FYVE_PHD"/>
</dbReference>
<keyword evidence="8" id="KW-1185">Reference proteome</keyword>
<dbReference type="EMBL" id="DS547096">
    <property type="protein sequence ID" value="EDR11312.1"/>
    <property type="molecule type" value="Genomic_DNA"/>
</dbReference>
<keyword evidence="1" id="KW-0479">Metal-binding</keyword>
<keyword evidence="3" id="KW-0862">Zinc</keyword>
<dbReference type="PANTHER" id="PTHR13510:SF44">
    <property type="entry name" value="RABENOSYN-5"/>
    <property type="match status" value="1"/>
</dbReference>
<dbReference type="InterPro" id="IPR036531">
    <property type="entry name" value="Rbsn_Rab-bd_sf"/>
</dbReference>
<dbReference type="Pfam" id="PF11464">
    <property type="entry name" value="Rbsn"/>
    <property type="match status" value="1"/>
</dbReference>
<dbReference type="AlphaFoldDB" id="B0D3Q9"/>
<feature type="region of interest" description="Disordered" evidence="5">
    <location>
        <begin position="262"/>
        <end position="297"/>
    </location>
</feature>
<feature type="compositionally biased region" description="Basic and acidic residues" evidence="5">
    <location>
        <begin position="350"/>
        <end position="359"/>
    </location>
</feature>
<dbReference type="GO" id="GO:0008270">
    <property type="term" value="F:zinc ion binding"/>
    <property type="evidence" value="ECO:0007669"/>
    <property type="project" value="UniProtKB-KW"/>
</dbReference>
<proteinExistence type="predicted"/>
<feature type="domain" description="FYVE-type" evidence="6">
    <location>
        <begin position="421"/>
        <end position="525"/>
    </location>
</feature>